<dbReference type="InterPro" id="IPR021715">
    <property type="entry name" value="Slu7_dom"/>
</dbReference>
<dbReference type="PANTHER" id="PTHR12942">
    <property type="entry name" value="STEP II SPLICING FACTOR SLU7"/>
    <property type="match status" value="1"/>
</dbReference>
<dbReference type="Pfam" id="PF11708">
    <property type="entry name" value="Slu7"/>
    <property type="match status" value="1"/>
</dbReference>
<sequence length="348" mass="40920">MPKENRHIPKYIKDAPWYKDTPDGVDPSDYLAHHRNIDSDLTANNQPRIGLGIRDDFVTETSYQEIPKFRSRIVKRDEFSDVGAKHFKKNGIQKKLTEESVPTKGKRNENVDYDGKRDRWYGYDSKTYNATLQKWEETHRTELEVKRLDESEIIELKELGLWELYQANPHTFFQKSSKTVRLLEDKAIYLKDISKHDSITYDPKSRTDRDDSVGYFNDRNLFVRHLTGDAKRYEESKRFAWDDKARGVKGDINISSNPTLAGMKMEEQSKEQQEKRRVLKNNLLNRYNTNAEIDGDETEDNESNKVVRSQFNEDVFLGNHTSVWGSYYQDGKWGFLCCKKFDRNSLCK</sequence>
<keyword evidence="5 7" id="KW-0508">mRNA splicing</keyword>
<evidence type="ECO:0000259" key="8">
    <source>
        <dbReference type="Pfam" id="PF11708"/>
    </source>
</evidence>
<gene>
    <name evidence="9" type="ORF">WICMUC_002752</name>
</gene>
<evidence type="ECO:0000313" key="9">
    <source>
        <dbReference type="EMBL" id="KAH3675463.1"/>
    </source>
</evidence>
<comment type="subcellular location">
    <subcellularLocation>
        <location evidence="1 7">Nucleus</location>
    </subcellularLocation>
</comment>
<comment type="caution">
    <text evidence="9">The sequence shown here is derived from an EMBL/GenBank/DDBJ whole genome shotgun (WGS) entry which is preliminary data.</text>
</comment>
<dbReference type="GO" id="GO:0005681">
    <property type="term" value="C:spliceosomal complex"/>
    <property type="evidence" value="ECO:0007669"/>
    <property type="project" value="UniProtKB-UniRule"/>
</dbReference>
<reference evidence="9" key="1">
    <citation type="journal article" date="2021" name="Open Biol.">
        <title>Shared evolutionary footprints suggest mitochondrial oxidative damage underlies multiple complex I losses in fungi.</title>
        <authorList>
            <person name="Schikora-Tamarit M.A."/>
            <person name="Marcet-Houben M."/>
            <person name="Nosek J."/>
            <person name="Gabaldon T."/>
        </authorList>
    </citation>
    <scope>NUCLEOTIDE SEQUENCE</scope>
    <source>
        <strain evidence="9">CBS6341</strain>
    </source>
</reference>
<comment type="similarity">
    <text evidence="2 7">Belongs to the SLU7 family.</text>
</comment>
<evidence type="ECO:0000256" key="6">
    <source>
        <dbReference type="ARBA" id="ARBA00023242"/>
    </source>
</evidence>
<dbReference type="GO" id="GO:0000398">
    <property type="term" value="P:mRNA splicing, via spliceosome"/>
    <property type="evidence" value="ECO:0007669"/>
    <property type="project" value="UniProtKB-UniRule"/>
</dbReference>
<evidence type="ECO:0000256" key="1">
    <source>
        <dbReference type="ARBA" id="ARBA00004123"/>
    </source>
</evidence>
<evidence type="ECO:0000313" key="10">
    <source>
        <dbReference type="Proteomes" id="UP000769528"/>
    </source>
</evidence>
<name>A0A9P8PNE7_9ASCO</name>
<keyword evidence="3 7" id="KW-0507">mRNA processing</keyword>
<keyword evidence="6 7" id="KW-0539">Nucleus</keyword>
<protein>
    <recommendedName>
        <fullName evidence="7">Pre-mRNA-splicing factor SLU7</fullName>
    </recommendedName>
</protein>
<dbReference type="OrthoDB" id="249612at2759"/>
<accession>A0A9P8PNE7</accession>
<keyword evidence="10" id="KW-1185">Reference proteome</keyword>
<dbReference type="PANTHER" id="PTHR12942:SF2">
    <property type="entry name" value="PRE-MRNA-SPLICING FACTOR SLU7"/>
    <property type="match status" value="1"/>
</dbReference>
<feature type="domain" description="Pre-mRNA-splicing factor SLU7" evidence="8">
    <location>
        <begin position="112"/>
        <end position="326"/>
    </location>
</feature>
<dbReference type="AlphaFoldDB" id="A0A9P8PNE7"/>
<evidence type="ECO:0000256" key="3">
    <source>
        <dbReference type="ARBA" id="ARBA00022664"/>
    </source>
</evidence>
<evidence type="ECO:0000256" key="5">
    <source>
        <dbReference type="ARBA" id="ARBA00023187"/>
    </source>
</evidence>
<dbReference type="InterPro" id="IPR039974">
    <property type="entry name" value="Splicing_factor_SLU7"/>
</dbReference>
<dbReference type="Proteomes" id="UP000769528">
    <property type="component" value="Unassembled WGS sequence"/>
</dbReference>
<dbReference type="EMBL" id="JAEUBF010000772">
    <property type="protein sequence ID" value="KAH3675463.1"/>
    <property type="molecule type" value="Genomic_DNA"/>
</dbReference>
<proteinExistence type="inferred from homology"/>
<evidence type="ECO:0000256" key="7">
    <source>
        <dbReference type="RuleBase" id="RU367071"/>
    </source>
</evidence>
<evidence type="ECO:0000256" key="2">
    <source>
        <dbReference type="ARBA" id="ARBA00007203"/>
    </source>
</evidence>
<evidence type="ECO:0000256" key="4">
    <source>
        <dbReference type="ARBA" id="ARBA00022728"/>
    </source>
</evidence>
<comment type="function">
    <text evidence="7">Involved in pre-mRNA splicing.</text>
</comment>
<organism evidence="9 10">
    <name type="scientific">Wickerhamomyces mucosus</name>
    <dbReference type="NCBI Taxonomy" id="1378264"/>
    <lineage>
        <taxon>Eukaryota</taxon>
        <taxon>Fungi</taxon>
        <taxon>Dikarya</taxon>
        <taxon>Ascomycota</taxon>
        <taxon>Saccharomycotina</taxon>
        <taxon>Saccharomycetes</taxon>
        <taxon>Phaffomycetales</taxon>
        <taxon>Wickerhamomycetaceae</taxon>
        <taxon>Wickerhamomyces</taxon>
    </lineage>
</organism>
<reference evidence="9" key="2">
    <citation type="submission" date="2021-01" db="EMBL/GenBank/DDBJ databases">
        <authorList>
            <person name="Schikora-Tamarit M.A."/>
        </authorList>
    </citation>
    <scope>NUCLEOTIDE SEQUENCE</scope>
    <source>
        <strain evidence="9">CBS6341</strain>
    </source>
</reference>
<keyword evidence="4 7" id="KW-0747">Spliceosome</keyword>
<dbReference type="GO" id="GO:0030628">
    <property type="term" value="F:pre-mRNA 3'-splice site binding"/>
    <property type="evidence" value="ECO:0007669"/>
    <property type="project" value="UniProtKB-UniRule"/>
</dbReference>
<comment type="subunit">
    <text evidence="7">Associated with the spliceosome.</text>
</comment>